<reference evidence="3" key="1">
    <citation type="journal article" date="2023" name="Commun. Biol.">
        <title>Genome analysis of Parmales, the sister group of diatoms, reveals the evolutionary specialization of diatoms from phago-mixotrophs to photoautotrophs.</title>
        <authorList>
            <person name="Ban H."/>
            <person name="Sato S."/>
            <person name="Yoshikawa S."/>
            <person name="Yamada K."/>
            <person name="Nakamura Y."/>
            <person name="Ichinomiya M."/>
            <person name="Sato N."/>
            <person name="Blanc-Mathieu R."/>
            <person name="Endo H."/>
            <person name="Kuwata A."/>
            <person name="Ogata H."/>
        </authorList>
    </citation>
    <scope>NUCLEOTIDE SEQUENCE [LARGE SCALE GENOMIC DNA]</scope>
    <source>
        <strain evidence="3">NIES 3701</strain>
    </source>
</reference>
<evidence type="ECO:0000313" key="2">
    <source>
        <dbReference type="EMBL" id="GMH85054.1"/>
    </source>
</evidence>
<dbReference type="AlphaFoldDB" id="A0A9W7ELC8"/>
<gene>
    <name evidence="2" type="ORF">TrST_g12849</name>
</gene>
<feature type="chain" id="PRO_5040916839" evidence="1">
    <location>
        <begin position="22"/>
        <end position="181"/>
    </location>
</feature>
<protein>
    <submittedName>
        <fullName evidence="2">Uncharacterized protein</fullName>
    </submittedName>
</protein>
<sequence length="181" mass="19552">MSSLSFTLLSLLLLLTPASPAAPVVTVESYPLTYSYFGRQQSTKYINDTAIVFTKAATITDADADNIQKVEVDFVSGFVLGDTFSFTDAHSVTGNYDSPSGKLTLTGPTTAANFQAALRTVYFKATSTYNYLDIPSNHNKVVKIIATDVNTDASVEELRAINITAPARVFTEWVTATVELS</sequence>
<keyword evidence="3" id="KW-1185">Reference proteome</keyword>
<proteinExistence type="predicted"/>
<comment type="caution">
    <text evidence="2">The sequence shown here is derived from an EMBL/GenBank/DDBJ whole genome shotgun (WGS) entry which is preliminary data.</text>
</comment>
<dbReference type="Proteomes" id="UP001165085">
    <property type="component" value="Unassembled WGS sequence"/>
</dbReference>
<keyword evidence="1" id="KW-0732">Signal</keyword>
<name>A0A9W7ELC8_9STRA</name>
<dbReference type="OrthoDB" id="195811at2759"/>
<organism evidence="2 3">
    <name type="scientific">Triparma strigata</name>
    <dbReference type="NCBI Taxonomy" id="1606541"/>
    <lineage>
        <taxon>Eukaryota</taxon>
        <taxon>Sar</taxon>
        <taxon>Stramenopiles</taxon>
        <taxon>Ochrophyta</taxon>
        <taxon>Bolidophyceae</taxon>
        <taxon>Parmales</taxon>
        <taxon>Triparmaceae</taxon>
        <taxon>Triparma</taxon>
    </lineage>
</organism>
<evidence type="ECO:0000313" key="3">
    <source>
        <dbReference type="Proteomes" id="UP001165085"/>
    </source>
</evidence>
<dbReference type="EMBL" id="BRXY01000298">
    <property type="protein sequence ID" value="GMH85054.1"/>
    <property type="molecule type" value="Genomic_DNA"/>
</dbReference>
<accession>A0A9W7ELC8</accession>
<feature type="signal peptide" evidence="1">
    <location>
        <begin position="1"/>
        <end position="21"/>
    </location>
</feature>
<evidence type="ECO:0000256" key="1">
    <source>
        <dbReference type="SAM" id="SignalP"/>
    </source>
</evidence>